<dbReference type="OrthoDB" id="5792777at2"/>
<proteinExistence type="predicted"/>
<reference evidence="2 3" key="1">
    <citation type="submission" date="2018-01" db="EMBL/GenBank/DDBJ databases">
        <title>Halomonas endophytica sp. nov., isolated from storage liquid in the stems of Populus euphratica.</title>
        <authorList>
            <person name="Chen C."/>
        </authorList>
    </citation>
    <scope>NUCLEOTIDE SEQUENCE [LARGE SCALE GENOMIC DNA]</scope>
    <source>
        <strain evidence="2 3">BZ-SZ-XJ27</strain>
    </source>
</reference>
<gene>
    <name evidence="2" type="ORF">C1H70_09820</name>
</gene>
<dbReference type="GO" id="GO:0016491">
    <property type="term" value="F:oxidoreductase activity"/>
    <property type="evidence" value="ECO:0007669"/>
    <property type="project" value="InterPro"/>
</dbReference>
<evidence type="ECO:0000313" key="2">
    <source>
        <dbReference type="EMBL" id="PMR80106.1"/>
    </source>
</evidence>
<evidence type="ECO:0000259" key="1">
    <source>
        <dbReference type="Pfam" id="PF01593"/>
    </source>
</evidence>
<evidence type="ECO:0000313" key="3">
    <source>
        <dbReference type="Proteomes" id="UP000235547"/>
    </source>
</evidence>
<dbReference type="Gene3D" id="3.50.50.60">
    <property type="entry name" value="FAD/NAD(P)-binding domain"/>
    <property type="match status" value="1"/>
</dbReference>
<organism evidence="2 3">
    <name type="scientific">Halomonas urumqiensis</name>
    <dbReference type="NCBI Taxonomy" id="1684789"/>
    <lineage>
        <taxon>Bacteria</taxon>
        <taxon>Pseudomonadati</taxon>
        <taxon>Pseudomonadota</taxon>
        <taxon>Gammaproteobacteria</taxon>
        <taxon>Oceanospirillales</taxon>
        <taxon>Halomonadaceae</taxon>
        <taxon>Halomonas</taxon>
    </lineage>
</organism>
<dbReference type="PANTHER" id="PTHR16128">
    <property type="entry name" value="FAD/NAD(P)-BINDING OXIDOREDUCTASE FAMILY PROTEIN"/>
    <property type="match status" value="1"/>
</dbReference>
<comment type="caution">
    <text evidence="2">The sequence shown here is derived from an EMBL/GenBank/DDBJ whole genome shotgun (WGS) entry which is preliminary data.</text>
</comment>
<dbReference type="SUPFAM" id="SSF51905">
    <property type="entry name" value="FAD/NAD(P)-binding domain"/>
    <property type="match status" value="1"/>
</dbReference>
<dbReference type="Pfam" id="PF13450">
    <property type="entry name" value="NAD_binding_8"/>
    <property type="match status" value="1"/>
</dbReference>
<dbReference type="Gene3D" id="3.90.660.10">
    <property type="match status" value="1"/>
</dbReference>
<dbReference type="RefSeq" id="WP_102588166.1">
    <property type="nucleotide sequence ID" value="NZ_BNAE01000008.1"/>
</dbReference>
<dbReference type="PANTHER" id="PTHR16128:SF5">
    <property type="entry name" value="FAD_NAD(P)-BINDING OXIDOREDUCTASE FAMILY PROTEIN"/>
    <property type="match status" value="1"/>
</dbReference>
<sequence>MTAQPTIATAIIGAGIAGLACARVLAAANQPVVLFDKGRGPGGRMSSRRLGDASVELGAQFFSVRHDTFRREVQDWRQAGVIGAWPDSMWTLGDGLGDGKWQRHHDNLPRLTGSPRMSAVARHLAEGLTLNCETRIEHLEHDGQAWWLIDQRQTRHGPFARVVISAPSPQAHALVAPHDSQLAGECEAVVQRPCWAAWACFDAPLPTLPGVDDDWQAVRLGPSISGNPLRFVARNGLKPGRAGQGETLSLLAHLDWSEAHLERPAEEVAAELLAAFADALPGQVALPDPTSLGAHRWRYAQPDVFARGEAINRDHRLSASGLALCGDGFRGPRIEDAWLSGHHLGDVLATAAS</sequence>
<dbReference type="AlphaFoldDB" id="A0A2N7UI31"/>
<feature type="domain" description="Amine oxidase" evidence="1">
    <location>
        <begin position="117"/>
        <end position="342"/>
    </location>
</feature>
<protein>
    <submittedName>
        <fullName evidence="2">Amine oxidase</fullName>
    </submittedName>
</protein>
<dbReference type="InterPro" id="IPR036188">
    <property type="entry name" value="FAD/NAD-bd_sf"/>
</dbReference>
<dbReference type="Pfam" id="PF01593">
    <property type="entry name" value="Amino_oxidase"/>
    <property type="match status" value="1"/>
</dbReference>
<keyword evidence="3" id="KW-1185">Reference proteome</keyword>
<name>A0A2N7UI31_9GAMM</name>
<dbReference type="Proteomes" id="UP000235547">
    <property type="component" value="Unassembled WGS sequence"/>
</dbReference>
<dbReference type="EMBL" id="PNRG01000021">
    <property type="protein sequence ID" value="PMR80106.1"/>
    <property type="molecule type" value="Genomic_DNA"/>
</dbReference>
<accession>A0A2N7UI31</accession>
<dbReference type="InterPro" id="IPR002937">
    <property type="entry name" value="Amino_oxidase"/>
</dbReference>